<name>A0A822YUJ3_NELNU</name>
<keyword evidence="5" id="KW-0472">Membrane</keyword>
<dbReference type="Proteomes" id="UP000607653">
    <property type="component" value="Unassembled WGS sequence"/>
</dbReference>
<keyword evidence="7" id="KW-1185">Reference proteome</keyword>
<evidence type="ECO:0000313" key="7">
    <source>
        <dbReference type="Proteomes" id="UP000607653"/>
    </source>
</evidence>
<dbReference type="InterPro" id="IPR018422">
    <property type="entry name" value="Cation/H_exchanger_CPA1"/>
</dbReference>
<organism evidence="6 7">
    <name type="scientific">Nelumbo nucifera</name>
    <name type="common">Sacred lotus</name>
    <dbReference type="NCBI Taxonomy" id="4432"/>
    <lineage>
        <taxon>Eukaryota</taxon>
        <taxon>Viridiplantae</taxon>
        <taxon>Streptophyta</taxon>
        <taxon>Embryophyta</taxon>
        <taxon>Tracheophyta</taxon>
        <taxon>Spermatophyta</taxon>
        <taxon>Magnoliopsida</taxon>
        <taxon>Proteales</taxon>
        <taxon>Nelumbonaceae</taxon>
        <taxon>Nelumbo</taxon>
    </lineage>
</organism>
<dbReference type="GO" id="GO:0016020">
    <property type="term" value="C:membrane"/>
    <property type="evidence" value="ECO:0007669"/>
    <property type="project" value="InterPro"/>
</dbReference>
<keyword evidence="1" id="KW-0813">Transport</keyword>
<evidence type="ECO:0000256" key="2">
    <source>
        <dbReference type="ARBA" id="ARBA00022538"/>
    </source>
</evidence>
<dbReference type="PANTHER" id="PTHR10110:SF117">
    <property type="entry name" value="SODIUM_HYDROGEN EXCHANGER 2"/>
    <property type="match status" value="1"/>
</dbReference>
<comment type="caution">
    <text evidence="6">The sequence shown here is derived from an EMBL/GenBank/DDBJ whole genome shotgun (WGS) entry which is preliminary data.</text>
</comment>
<keyword evidence="3" id="KW-0630">Potassium</keyword>
<proteinExistence type="predicted"/>
<evidence type="ECO:0000256" key="4">
    <source>
        <dbReference type="ARBA" id="ARBA00023065"/>
    </source>
</evidence>
<sequence length="77" mass="8414">MDALDIDKWRFVSDSPGSSIAVSSVLMSLRFILVGSAAFVFPLSFLTNLINKSPNDKIGIKQQVTLWWAGLMRGAAL</sequence>
<evidence type="ECO:0000256" key="3">
    <source>
        <dbReference type="ARBA" id="ARBA00022958"/>
    </source>
</evidence>
<dbReference type="GO" id="GO:0015385">
    <property type="term" value="F:sodium:proton antiporter activity"/>
    <property type="evidence" value="ECO:0007669"/>
    <property type="project" value="InterPro"/>
</dbReference>
<evidence type="ECO:0000256" key="5">
    <source>
        <dbReference type="SAM" id="Phobius"/>
    </source>
</evidence>
<dbReference type="EMBL" id="DUZY01000004">
    <property type="protein sequence ID" value="DAD35089.1"/>
    <property type="molecule type" value="Genomic_DNA"/>
</dbReference>
<protein>
    <submittedName>
        <fullName evidence="6">Uncharacterized protein</fullName>
    </submittedName>
</protein>
<keyword evidence="2" id="KW-0633">Potassium transport</keyword>
<accession>A0A822YUJ3</accession>
<gene>
    <name evidence="6" type="ORF">HUJ06_005729</name>
</gene>
<evidence type="ECO:0000313" key="6">
    <source>
        <dbReference type="EMBL" id="DAD35089.1"/>
    </source>
</evidence>
<dbReference type="GO" id="GO:0006813">
    <property type="term" value="P:potassium ion transport"/>
    <property type="evidence" value="ECO:0007669"/>
    <property type="project" value="UniProtKB-KW"/>
</dbReference>
<evidence type="ECO:0000256" key="1">
    <source>
        <dbReference type="ARBA" id="ARBA00022448"/>
    </source>
</evidence>
<reference evidence="6 7" key="1">
    <citation type="journal article" date="2020" name="Mol. Biol. Evol.">
        <title>Distinct Expression and Methylation Patterns for Genes with Different Fates following a Single Whole-Genome Duplication in Flowering Plants.</title>
        <authorList>
            <person name="Shi T."/>
            <person name="Rahmani R.S."/>
            <person name="Gugger P.F."/>
            <person name="Wang M."/>
            <person name="Li H."/>
            <person name="Zhang Y."/>
            <person name="Li Z."/>
            <person name="Wang Q."/>
            <person name="Van de Peer Y."/>
            <person name="Marchal K."/>
            <person name="Chen J."/>
        </authorList>
    </citation>
    <scope>NUCLEOTIDE SEQUENCE [LARGE SCALE GENOMIC DNA]</scope>
    <source>
        <tissue evidence="6">Leaf</tissue>
    </source>
</reference>
<keyword evidence="5" id="KW-1133">Transmembrane helix</keyword>
<keyword evidence="4" id="KW-0406">Ion transport</keyword>
<dbReference type="PANTHER" id="PTHR10110">
    <property type="entry name" value="SODIUM/HYDROGEN EXCHANGER"/>
    <property type="match status" value="1"/>
</dbReference>
<feature type="transmembrane region" description="Helical" evidence="5">
    <location>
        <begin position="20"/>
        <end position="46"/>
    </location>
</feature>
<keyword evidence="5" id="KW-0812">Transmembrane</keyword>
<dbReference type="AlphaFoldDB" id="A0A822YUJ3"/>